<dbReference type="PROSITE" id="PS50800">
    <property type="entry name" value="SAP"/>
    <property type="match status" value="1"/>
</dbReference>
<protein>
    <recommendedName>
        <fullName evidence="2">SAP domain-containing protein</fullName>
    </recommendedName>
</protein>
<dbReference type="OrthoDB" id="3561261at2759"/>
<dbReference type="Pfam" id="PF02037">
    <property type="entry name" value="SAP"/>
    <property type="match status" value="1"/>
</dbReference>
<organism evidence="3 4">
    <name type="scientific">Cudoniella acicularis</name>
    <dbReference type="NCBI Taxonomy" id="354080"/>
    <lineage>
        <taxon>Eukaryota</taxon>
        <taxon>Fungi</taxon>
        <taxon>Dikarya</taxon>
        <taxon>Ascomycota</taxon>
        <taxon>Pezizomycotina</taxon>
        <taxon>Leotiomycetes</taxon>
        <taxon>Helotiales</taxon>
        <taxon>Tricladiaceae</taxon>
        <taxon>Cudoniella</taxon>
    </lineage>
</organism>
<dbReference type="PANTHER" id="PTHR35910:SF6">
    <property type="entry name" value="2EXR DOMAIN-CONTAINING PROTEIN"/>
    <property type="match status" value="1"/>
</dbReference>
<feature type="domain" description="SAP" evidence="2">
    <location>
        <begin position="21"/>
        <end position="55"/>
    </location>
</feature>
<comment type="caution">
    <text evidence="3">The sequence shown here is derived from an EMBL/GenBank/DDBJ whole genome shotgun (WGS) entry which is preliminary data.</text>
</comment>
<evidence type="ECO:0000313" key="4">
    <source>
        <dbReference type="Proteomes" id="UP000566819"/>
    </source>
</evidence>
<evidence type="ECO:0000259" key="2">
    <source>
        <dbReference type="PROSITE" id="PS50800"/>
    </source>
</evidence>
<evidence type="ECO:0000256" key="1">
    <source>
        <dbReference type="SAM" id="MobiDB-lite"/>
    </source>
</evidence>
<name>A0A8H4REU4_9HELO</name>
<dbReference type="SMART" id="SM00513">
    <property type="entry name" value="SAP"/>
    <property type="match status" value="1"/>
</dbReference>
<dbReference type="SUPFAM" id="SSF68906">
    <property type="entry name" value="SAP domain"/>
    <property type="match status" value="1"/>
</dbReference>
<dbReference type="InterPro" id="IPR045518">
    <property type="entry name" value="2EXR"/>
</dbReference>
<dbReference type="Proteomes" id="UP000566819">
    <property type="component" value="Unassembled WGS sequence"/>
</dbReference>
<sequence length="262" mass="29467">MAGKKSPNSKQNANTEAYHTLAESSVSDLQDECKYRGLASTGSKDDLMRRLYKANEDQDTTIDGFQSDYERRLEEYRNSRLDGIVPFTLFNKFPKEIRLTIWEFELPGPRALCPGWPGLTEYHDPNGESVGLDDSDSGFETVGSEYDGDYSENELSETEGLDLENAPVDMIDGGAQNPPDSADVDIEGSESEDFEEMIRCTDPSRRLQFPKHHNPPNPAVLSACRESQEVALKRYRLCFGTHNVYANLDVDILYFGRATQVN</sequence>
<dbReference type="AlphaFoldDB" id="A0A8H4REU4"/>
<dbReference type="Gene3D" id="1.10.720.30">
    <property type="entry name" value="SAP domain"/>
    <property type="match status" value="1"/>
</dbReference>
<accession>A0A8H4REU4</accession>
<proteinExistence type="predicted"/>
<dbReference type="EMBL" id="JAAMPI010000760">
    <property type="protein sequence ID" value="KAF4628802.1"/>
    <property type="molecule type" value="Genomic_DNA"/>
</dbReference>
<dbReference type="InterPro" id="IPR036361">
    <property type="entry name" value="SAP_dom_sf"/>
</dbReference>
<evidence type="ECO:0000313" key="3">
    <source>
        <dbReference type="EMBL" id="KAF4628802.1"/>
    </source>
</evidence>
<dbReference type="Pfam" id="PF20150">
    <property type="entry name" value="2EXR"/>
    <property type="match status" value="1"/>
</dbReference>
<reference evidence="3 4" key="1">
    <citation type="submission" date="2020-03" db="EMBL/GenBank/DDBJ databases">
        <title>Draft Genome Sequence of Cudoniella acicularis.</title>
        <authorList>
            <person name="Buettner E."/>
            <person name="Kellner H."/>
        </authorList>
    </citation>
    <scope>NUCLEOTIDE SEQUENCE [LARGE SCALE GENOMIC DNA]</scope>
    <source>
        <strain evidence="3 4">DSM 108380</strain>
    </source>
</reference>
<dbReference type="PANTHER" id="PTHR35910">
    <property type="entry name" value="2EXR DOMAIN-CONTAINING PROTEIN"/>
    <property type="match status" value="1"/>
</dbReference>
<dbReference type="InterPro" id="IPR003034">
    <property type="entry name" value="SAP_dom"/>
</dbReference>
<feature type="region of interest" description="Disordered" evidence="1">
    <location>
        <begin position="1"/>
        <end position="21"/>
    </location>
</feature>
<keyword evidence="4" id="KW-1185">Reference proteome</keyword>
<gene>
    <name evidence="3" type="ORF">G7Y89_g9349</name>
</gene>